<evidence type="ECO:0000313" key="6">
    <source>
        <dbReference type="Proteomes" id="UP000593566"/>
    </source>
</evidence>
<reference evidence="5 6" key="1">
    <citation type="journal article" date="2020" name="Genomics">
        <title>Complete, high-quality genomes from long-read metagenomic sequencing of two wolf lichen thalli reveals enigmatic genome architecture.</title>
        <authorList>
            <person name="McKenzie S.K."/>
            <person name="Walston R.F."/>
            <person name="Allen J.L."/>
        </authorList>
    </citation>
    <scope>NUCLEOTIDE SEQUENCE [LARGE SCALE GENOMIC DNA]</scope>
    <source>
        <strain evidence="5">WasteWater1</strain>
    </source>
</reference>
<dbReference type="PANTHER" id="PTHR13393:SF0">
    <property type="entry name" value="RNA N6-ADENOSINE-METHYLTRANSFERASE METTL16"/>
    <property type="match status" value="1"/>
</dbReference>
<keyword evidence="6" id="KW-1185">Reference proteome</keyword>
<dbReference type="Pfam" id="PF05971">
    <property type="entry name" value="Methyltransf_10"/>
    <property type="match status" value="1"/>
</dbReference>
<dbReference type="GO" id="GO:0070475">
    <property type="term" value="P:rRNA base methylation"/>
    <property type="evidence" value="ECO:0007669"/>
    <property type="project" value="TreeGrafter"/>
</dbReference>
<name>A0A8H6CBP1_9LECA</name>
<dbReference type="EMBL" id="JACCJB010000016">
    <property type="protein sequence ID" value="KAF6220482.1"/>
    <property type="molecule type" value="Genomic_DNA"/>
</dbReference>
<evidence type="ECO:0000313" key="5">
    <source>
        <dbReference type="EMBL" id="KAF6220482.1"/>
    </source>
</evidence>
<evidence type="ECO:0000256" key="1">
    <source>
        <dbReference type="ARBA" id="ARBA00022603"/>
    </source>
</evidence>
<dbReference type="Gene3D" id="3.40.50.150">
    <property type="entry name" value="Vaccinia Virus protein VP39"/>
    <property type="match status" value="1"/>
</dbReference>
<dbReference type="InterPro" id="IPR010286">
    <property type="entry name" value="METTL16/RlmF"/>
</dbReference>
<organism evidence="5 6">
    <name type="scientific">Letharia lupina</name>
    <dbReference type="NCBI Taxonomy" id="560253"/>
    <lineage>
        <taxon>Eukaryota</taxon>
        <taxon>Fungi</taxon>
        <taxon>Dikarya</taxon>
        <taxon>Ascomycota</taxon>
        <taxon>Pezizomycotina</taxon>
        <taxon>Lecanoromycetes</taxon>
        <taxon>OSLEUM clade</taxon>
        <taxon>Lecanoromycetidae</taxon>
        <taxon>Lecanorales</taxon>
        <taxon>Lecanorineae</taxon>
        <taxon>Parmeliaceae</taxon>
        <taxon>Letharia</taxon>
    </lineage>
</organism>
<dbReference type="GO" id="GO:0008168">
    <property type="term" value="F:methyltransferase activity"/>
    <property type="evidence" value="ECO:0007669"/>
    <property type="project" value="UniProtKB-UniRule"/>
</dbReference>
<feature type="binding site" evidence="3">
    <location>
        <position position="106"/>
    </location>
    <ligand>
        <name>S-adenosyl-L-methionine</name>
        <dbReference type="ChEBI" id="CHEBI:59789"/>
    </ligand>
</feature>
<evidence type="ECO:0008006" key="7">
    <source>
        <dbReference type="Google" id="ProtNLM"/>
    </source>
</evidence>
<dbReference type="AlphaFoldDB" id="A0A8H6CBP1"/>
<keyword evidence="1" id="KW-0489">Methyltransferase</keyword>
<feature type="binding site" evidence="3">
    <location>
        <position position="130"/>
    </location>
    <ligand>
        <name>S-adenosyl-L-methionine</name>
        <dbReference type="ChEBI" id="CHEBI:59789"/>
    </ligand>
</feature>
<dbReference type="GO" id="GO:0005634">
    <property type="term" value="C:nucleus"/>
    <property type="evidence" value="ECO:0007669"/>
    <property type="project" value="TreeGrafter"/>
</dbReference>
<proteinExistence type="predicted"/>
<feature type="binding site" evidence="3">
    <location>
        <position position="180"/>
    </location>
    <ligand>
        <name>S-adenosyl-L-methionine</name>
        <dbReference type="ChEBI" id="CHEBI:59789"/>
    </ligand>
</feature>
<evidence type="ECO:0000256" key="2">
    <source>
        <dbReference type="ARBA" id="ARBA00022679"/>
    </source>
</evidence>
<feature type="region of interest" description="Disordered" evidence="4">
    <location>
        <begin position="358"/>
        <end position="385"/>
    </location>
</feature>
<keyword evidence="3" id="KW-0949">S-adenosyl-L-methionine</keyword>
<accession>A0A8H6CBP1</accession>
<evidence type="ECO:0000256" key="4">
    <source>
        <dbReference type="SAM" id="MobiDB-lite"/>
    </source>
</evidence>
<dbReference type="RefSeq" id="XP_037149917.1">
    <property type="nucleotide sequence ID" value="XM_037293839.1"/>
</dbReference>
<evidence type="ECO:0000256" key="3">
    <source>
        <dbReference type="PIRSR" id="PIRSR037350-1"/>
    </source>
</evidence>
<sequence>MMAKRNIYEEDVDFAVLALQSPAFNKYLKSNGQLDFSNPDAVQQLTKSLLERDFGIKLDLPDDRLCPPVPNRFNYILWIQDLLDTTSNRYSDRYDAERTVTGLDIGTGASCIYPLLGCSQRPKWRFAVTDIDEKNMTYAKRNILQNNLKSRIRPLQTQPNDPLVPLDAFGLRSIDFTICNPPFYSSTSDLLSSAAAKSRPPCSACTGADVEMVTPGGEVAFVSRMIDESKVLKDRCQWYTSMLGKYSSVEIVVGNLRGAGVDNWAVKDLVQGNKTRRWAVAWSWGSMRPSHDAARGTSTLPKHLLPFPSESSFTVETSIESCSHRLNATLQALELRWQYRPIMATGVGFAKGSVWSRAARRKQQQSPTDSVEKDQAMDQDDENGEPALGFKIQLRKENQGGVGVMVRWLQGRDSVLFESFCGMLKRQLKAS</sequence>
<gene>
    <name evidence="5" type="ORF">HO133_002914</name>
</gene>
<comment type="caution">
    <text evidence="5">The sequence shown here is derived from an EMBL/GenBank/DDBJ whole genome shotgun (WGS) entry which is preliminary data.</text>
</comment>
<dbReference type="GeneID" id="59331326"/>
<dbReference type="SUPFAM" id="SSF53335">
    <property type="entry name" value="S-adenosyl-L-methionine-dependent methyltransferases"/>
    <property type="match status" value="1"/>
</dbReference>
<dbReference type="Proteomes" id="UP000593566">
    <property type="component" value="Unassembled WGS sequence"/>
</dbReference>
<protein>
    <recommendedName>
        <fullName evidence="7">U6 small nuclear RNA (adenine-(43)-N(6))-methyltransferase</fullName>
    </recommendedName>
</protein>
<dbReference type="InterPro" id="IPR029063">
    <property type="entry name" value="SAM-dependent_MTases_sf"/>
</dbReference>
<feature type="binding site" evidence="3">
    <location>
        <position position="72"/>
    </location>
    <ligand>
        <name>S-adenosyl-L-methionine</name>
        <dbReference type="ChEBI" id="CHEBI:59789"/>
    </ligand>
</feature>
<dbReference type="PANTHER" id="PTHR13393">
    <property type="entry name" value="SAM-DEPENDENT METHYLTRANSFERASE"/>
    <property type="match status" value="1"/>
</dbReference>
<keyword evidence="2" id="KW-0808">Transferase</keyword>